<evidence type="ECO:0000313" key="2">
    <source>
        <dbReference type="EnsemblPlants" id="OGLUM09G19190.1"/>
    </source>
</evidence>
<accession>A0A0E0B649</accession>
<keyword evidence="3" id="KW-1185">Reference proteome</keyword>
<dbReference type="AlphaFoldDB" id="A0A0E0B649"/>
<feature type="compositionally biased region" description="Basic and acidic residues" evidence="1">
    <location>
        <begin position="57"/>
        <end position="66"/>
    </location>
</feature>
<proteinExistence type="predicted"/>
<protein>
    <submittedName>
        <fullName evidence="2">Uncharacterized protein</fullName>
    </submittedName>
</protein>
<dbReference type="Gramene" id="OGLUM09G19190.1">
    <property type="protein sequence ID" value="OGLUM09G19190.1"/>
    <property type="gene ID" value="OGLUM09G19190"/>
</dbReference>
<name>A0A0E0B649_9ORYZ</name>
<feature type="region of interest" description="Disordered" evidence="1">
    <location>
        <begin position="46"/>
        <end position="134"/>
    </location>
</feature>
<dbReference type="Proteomes" id="UP000026961">
    <property type="component" value="Chromosome 9"/>
</dbReference>
<evidence type="ECO:0000313" key="3">
    <source>
        <dbReference type="Proteomes" id="UP000026961"/>
    </source>
</evidence>
<sequence>MKHADPKLDTWTSPPSRACGVGRKVGRCVVEVVASSLCGFAYSPPVLSSCANNSRNGDGRENERSSGKKAVRRGRRGAYRRPRSTTVRIHRVAAKATPPRGPHQWRLLPIRADHSSMATSPPDPRSPELFGHAG</sequence>
<reference evidence="2" key="1">
    <citation type="submission" date="2015-04" db="UniProtKB">
        <authorList>
            <consortium name="EnsemblPlants"/>
        </authorList>
    </citation>
    <scope>IDENTIFICATION</scope>
</reference>
<organism evidence="2">
    <name type="scientific">Oryza glumipatula</name>
    <dbReference type="NCBI Taxonomy" id="40148"/>
    <lineage>
        <taxon>Eukaryota</taxon>
        <taxon>Viridiplantae</taxon>
        <taxon>Streptophyta</taxon>
        <taxon>Embryophyta</taxon>
        <taxon>Tracheophyta</taxon>
        <taxon>Spermatophyta</taxon>
        <taxon>Magnoliopsida</taxon>
        <taxon>Liliopsida</taxon>
        <taxon>Poales</taxon>
        <taxon>Poaceae</taxon>
        <taxon>BOP clade</taxon>
        <taxon>Oryzoideae</taxon>
        <taxon>Oryzeae</taxon>
        <taxon>Oryzinae</taxon>
        <taxon>Oryza</taxon>
    </lineage>
</organism>
<feature type="compositionally biased region" description="Basic residues" evidence="1">
    <location>
        <begin position="67"/>
        <end position="93"/>
    </location>
</feature>
<dbReference type="HOGENOM" id="CLU_112636_0_0_1"/>
<evidence type="ECO:0000256" key="1">
    <source>
        <dbReference type="SAM" id="MobiDB-lite"/>
    </source>
</evidence>
<dbReference type="EnsemblPlants" id="OGLUM09G19190.1">
    <property type="protein sequence ID" value="OGLUM09G19190.1"/>
    <property type="gene ID" value="OGLUM09G19190"/>
</dbReference>
<reference evidence="2" key="2">
    <citation type="submission" date="2018-05" db="EMBL/GenBank/DDBJ databases">
        <title>OgluRS3 (Oryza glumaepatula Reference Sequence Version 3).</title>
        <authorList>
            <person name="Zhang J."/>
            <person name="Kudrna D."/>
            <person name="Lee S."/>
            <person name="Talag J."/>
            <person name="Welchert J."/>
            <person name="Wing R.A."/>
        </authorList>
    </citation>
    <scope>NUCLEOTIDE SEQUENCE [LARGE SCALE GENOMIC DNA]</scope>
</reference>